<reference evidence="2 3" key="1">
    <citation type="submission" date="2020-04" db="EMBL/GenBank/DDBJ databases">
        <authorList>
            <person name="De Canck E."/>
        </authorList>
    </citation>
    <scope>NUCLEOTIDE SEQUENCE [LARGE SCALE GENOMIC DNA]</scope>
    <source>
        <strain evidence="2 3">LMG 27177</strain>
    </source>
</reference>
<dbReference type="RefSeq" id="WP_175166360.1">
    <property type="nucleotide sequence ID" value="NZ_CADIKI010000044.1"/>
</dbReference>
<proteinExistence type="predicted"/>
<dbReference type="SUPFAM" id="SSF54427">
    <property type="entry name" value="NTF2-like"/>
    <property type="match status" value="1"/>
</dbReference>
<dbReference type="AlphaFoldDB" id="A0A6J5H261"/>
<dbReference type="Proteomes" id="UP000494252">
    <property type="component" value="Unassembled WGS sequence"/>
</dbReference>
<keyword evidence="3" id="KW-1185">Reference proteome</keyword>
<dbReference type="InterPro" id="IPR032710">
    <property type="entry name" value="NTF2-like_dom_sf"/>
</dbReference>
<gene>
    <name evidence="2" type="primary">yesE</name>
    <name evidence="2" type="ORF">LMG27177_07449</name>
</gene>
<accession>A0A6J5H261</accession>
<feature type="domain" description="SnoaL-like" evidence="1">
    <location>
        <begin position="15"/>
        <end position="117"/>
    </location>
</feature>
<dbReference type="InterPro" id="IPR037401">
    <property type="entry name" value="SnoaL-like"/>
</dbReference>
<dbReference type="Pfam" id="PF12680">
    <property type="entry name" value="SnoaL_2"/>
    <property type="match status" value="1"/>
</dbReference>
<dbReference type="Gene3D" id="3.10.450.50">
    <property type="match status" value="1"/>
</dbReference>
<sequence length="130" mass="14477">MAPVSDLPEWLAIALQALQAGDVDGWMKIYAADAVHEFPFAPAGWVNKLEGRQAIASYMARLPALIRLGSFSDVRAREVGNGLIVEATGHHRRVSDDAPWELDYVWFIALRDGRVTHFRDYMNPLQLSAG</sequence>
<protein>
    <recommendedName>
        <fullName evidence="1">SnoaL-like domain-containing protein</fullName>
    </recommendedName>
</protein>
<dbReference type="EMBL" id="CADIKI010000044">
    <property type="protein sequence ID" value="CAB3810767.1"/>
    <property type="molecule type" value="Genomic_DNA"/>
</dbReference>
<organism evidence="2 3">
    <name type="scientific">Paraburkholderia fynbosensis</name>
    <dbReference type="NCBI Taxonomy" id="1200993"/>
    <lineage>
        <taxon>Bacteria</taxon>
        <taxon>Pseudomonadati</taxon>
        <taxon>Pseudomonadota</taxon>
        <taxon>Betaproteobacteria</taxon>
        <taxon>Burkholderiales</taxon>
        <taxon>Burkholderiaceae</taxon>
        <taxon>Paraburkholderia</taxon>
    </lineage>
</organism>
<name>A0A6J5H261_9BURK</name>
<evidence type="ECO:0000313" key="3">
    <source>
        <dbReference type="Proteomes" id="UP000494252"/>
    </source>
</evidence>
<evidence type="ECO:0000313" key="2">
    <source>
        <dbReference type="EMBL" id="CAB3810767.1"/>
    </source>
</evidence>
<evidence type="ECO:0000259" key="1">
    <source>
        <dbReference type="Pfam" id="PF12680"/>
    </source>
</evidence>